<dbReference type="Proteomes" id="UP000476696">
    <property type="component" value="Unassembled WGS sequence"/>
</dbReference>
<organism evidence="1 2">
    <name type="scientific">Rahnella contaminans</name>
    <dbReference type="NCBI Taxonomy" id="2703882"/>
    <lineage>
        <taxon>Bacteria</taxon>
        <taxon>Pseudomonadati</taxon>
        <taxon>Pseudomonadota</taxon>
        <taxon>Gammaproteobacteria</taxon>
        <taxon>Enterobacterales</taxon>
        <taxon>Yersiniaceae</taxon>
        <taxon>Rahnella</taxon>
    </lineage>
</organism>
<protein>
    <submittedName>
        <fullName evidence="1">PAAR domain-containing protein</fullName>
    </submittedName>
</protein>
<comment type="caution">
    <text evidence="1">The sequence shown here is derived from an EMBL/GenBank/DDBJ whole genome shotgun (WGS) entry which is preliminary data.</text>
</comment>
<proteinExistence type="predicted"/>
<accession>A0A6M2BAT2</accession>
<dbReference type="EMBL" id="JAADJS010000009">
    <property type="protein sequence ID" value="NGX89995.1"/>
    <property type="molecule type" value="Genomic_DNA"/>
</dbReference>
<evidence type="ECO:0000313" key="2">
    <source>
        <dbReference type="Proteomes" id="UP000476696"/>
    </source>
</evidence>
<dbReference type="CDD" id="cd14744">
    <property type="entry name" value="PAAR_CT_2"/>
    <property type="match status" value="1"/>
</dbReference>
<keyword evidence="2" id="KW-1185">Reference proteome</keyword>
<dbReference type="AlphaFoldDB" id="A0A6M2BAT2"/>
<sequence length="88" mass="8929">MLGIVCLGDATTHGGRVVTTSSTMFINGVPVALVGDMVTCPVPGHGINKIIEGAPAEMEEGVCVVVDNCLCACGCKVISSHPENSVES</sequence>
<evidence type="ECO:0000313" key="1">
    <source>
        <dbReference type="EMBL" id="NGX89995.1"/>
    </source>
</evidence>
<dbReference type="Pfam" id="PF05488">
    <property type="entry name" value="PAAR_motif"/>
    <property type="match status" value="1"/>
</dbReference>
<dbReference type="InterPro" id="IPR008727">
    <property type="entry name" value="PAAR_motif"/>
</dbReference>
<dbReference type="RefSeq" id="WP_165062130.1">
    <property type="nucleotide sequence ID" value="NZ_JAADJS010000009.1"/>
</dbReference>
<name>A0A6M2BAT2_9GAMM</name>
<gene>
    <name evidence="1" type="ORF">GW579_23230</name>
</gene>
<reference evidence="1 2" key="1">
    <citation type="submission" date="2020-03" db="EMBL/GenBank/DDBJ databases">
        <title>Rahnella aceri sp. nov., isoated from traditional Jeju Makgeolli.</title>
        <authorList>
            <person name="Kim I.S."/>
            <person name="Jeon D."/>
        </authorList>
    </citation>
    <scope>NUCLEOTIDE SEQUENCE [LARGE SCALE GENOMIC DNA]</scope>
    <source>
        <strain evidence="1 2">Lac-M11</strain>
    </source>
</reference>
<dbReference type="Gene3D" id="2.60.200.60">
    <property type="match status" value="1"/>
</dbReference>